<keyword evidence="4" id="KW-1185">Reference proteome</keyword>
<keyword evidence="2" id="KW-1133">Transmembrane helix</keyword>
<comment type="caution">
    <text evidence="3">The sequence shown here is derived from an EMBL/GenBank/DDBJ whole genome shotgun (WGS) entry which is preliminary data.</text>
</comment>
<dbReference type="Gene3D" id="1.10.150.20">
    <property type="entry name" value="5' to 3' exonuclease, C-terminal subdomain"/>
    <property type="match status" value="1"/>
</dbReference>
<feature type="transmembrane region" description="Helical" evidence="2">
    <location>
        <begin position="6"/>
        <end position="24"/>
    </location>
</feature>
<evidence type="ECO:0000256" key="2">
    <source>
        <dbReference type="SAM" id="Phobius"/>
    </source>
</evidence>
<evidence type="ECO:0008006" key="5">
    <source>
        <dbReference type="Google" id="ProtNLM"/>
    </source>
</evidence>
<dbReference type="OrthoDB" id="9807941at2"/>
<dbReference type="AlphaFoldDB" id="A0A2T5G1S7"/>
<dbReference type="EMBL" id="NWBU01000004">
    <property type="protein sequence ID" value="PTQ13060.1"/>
    <property type="molecule type" value="Genomic_DNA"/>
</dbReference>
<name>A0A2T5G1S7_9SPHN</name>
<evidence type="ECO:0000313" key="4">
    <source>
        <dbReference type="Proteomes" id="UP000244162"/>
    </source>
</evidence>
<keyword evidence="2" id="KW-0472">Membrane</keyword>
<accession>A0A2T5G1S7</accession>
<dbReference type="Proteomes" id="UP000244162">
    <property type="component" value="Unassembled WGS sequence"/>
</dbReference>
<protein>
    <recommendedName>
        <fullName evidence="5">LSU ribosomal protein L21p</fullName>
    </recommendedName>
</protein>
<evidence type="ECO:0000256" key="1">
    <source>
        <dbReference type="SAM" id="MobiDB-lite"/>
    </source>
</evidence>
<keyword evidence="2" id="KW-0812">Transmembrane</keyword>
<evidence type="ECO:0000313" key="3">
    <source>
        <dbReference type="EMBL" id="PTQ13060.1"/>
    </source>
</evidence>
<organism evidence="3 4">
    <name type="scientific">Sphingomonas oleivorans</name>
    <dbReference type="NCBI Taxonomy" id="1735121"/>
    <lineage>
        <taxon>Bacteria</taxon>
        <taxon>Pseudomonadati</taxon>
        <taxon>Pseudomonadota</taxon>
        <taxon>Alphaproteobacteria</taxon>
        <taxon>Sphingomonadales</taxon>
        <taxon>Sphingomonadaceae</taxon>
        <taxon>Sphingomonas</taxon>
    </lineage>
</organism>
<proteinExistence type="predicted"/>
<gene>
    <name evidence="3" type="ORF">CLG96_02665</name>
</gene>
<sequence>MDQTTLIAISVVALLLVIGLFFLLRGKKQHIELSAPPPAKPVMRAAPAPAPGPEGNGVTDEAAAAVEDVVGEILEVDAHHDRALDEAAAGPADPLTRIKGLGPKAEARLAQLGITRFEQIAAWTPQEVAEIDAQLGPFKGRIQRDRWVEQATHLAQGDIAGFEAKFGKLSG</sequence>
<dbReference type="RefSeq" id="WP_107966296.1">
    <property type="nucleotide sequence ID" value="NZ_NWBU01000004.1"/>
</dbReference>
<feature type="region of interest" description="Disordered" evidence="1">
    <location>
        <begin position="34"/>
        <end position="58"/>
    </location>
</feature>
<reference evidence="3 4" key="1">
    <citation type="submission" date="2017-09" db="EMBL/GenBank/DDBJ databases">
        <title>Sphingomonas panjinensis sp.nov., isolated from oil-contaminated soil.</title>
        <authorList>
            <person name="Wang L."/>
            <person name="Chen L."/>
        </authorList>
    </citation>
    <scope>NUCLEOTIDE SEQUENCE [LARGE SCALE GENOMIC DNA]</scope>
    <source>
        <strain evidence="3 4">FW-11</strain>
    </source>
</reference>